<sequence length="172" mass="18711">MVGEQRAGHLRPDARRRGGRHPLEGLGGGVSRGDTHGRTGRRRAVNAESCADAYWVRIHEGESHLGAGFLLTRSFVLTALHVVSGASGDDVRLDLHLPDGKRVPGRLCDRIEESDLALVAVLDAHAYDLPPAPPTDRPRRGVARHLPAAGYEDRAERAGHPRADHSSQRRAR</sequence>
<dbReference type="AlphaFoldDB" id="A0A5J6HCA5"/>
<gene>
    <name evidence="2" type="ORF">CP975_00565</name>
</gene>
<accession>A0A5J6HCA5</accession>
<organism evidence="2 3">
    <name type="scientific">Streptomyces alboniger</name>
    <dbReference type="NCBI Taxonomy" id="132473"/>
    <lineage>
        <taxon>Bacteria</taxon>
        <taxon>Bacillati</taxon>
        <taxon>Actinomycetota</taxon>
        <taxon>Actinomycetes</taxon>
        <taxon>Kitasatosporales</taxon>
        <taxon>Streptomycetaceae</taxon>
        <taxon>Streptomyces</taxon>
        <taxon>Streptomyces aurantiacus group</taxon>
    </lineage>
</organism>
<evidence type="ECO:0000313" key="3">
    <source>
        <dbReference type="Proteomes" id="UP000326553"/>
    </source>
</evidence>
<keyword evidence="3" id="KW-1185">Reference proteome</keyword>
<dbReference type="KEGG" id="salw:CP975_00565"/>
<protein>
    <submittedName>
        <fullName evidence="2">Serine protease</fullName>
    </submittedName>
</protein>
<dbReference type="EMBL" id="CP023695">
    <property type="protein sequence ID" value="QEV16200.1"/>
    <property type="molecule type" value="Genomic_DNA"/>
</dbReference>
<feature type="region of interest" description="Disordered" evidence="1">
    <location>
        <begin position="128"/>
        <end position="172"/>
    </location>
</feature>
<dbReference type="Pfam" id="PF13365">
    <property type="entry name" value="Trypsin_2"/>
    <property type="match status" value="1"/>
</dbReference>
<name>A0A5J6HCA5_STRAD</name>
<dbReference type="Gene3D" id="2.40.10.10">
    <property type="entry name" value="Trypsin-like serine proteases"/>
    <property type="match status" value="1"/>
</dbReference>
<keyword evidence="2" id="KW-0645">Protease</keyword>
<evidence type="ECO:0000313" key="2">
    <source>
        <dbReference type="EMBL" id="QEV16200.1"/>
    </source>
</evidence>
<dbReference type="GO" id="GO:0008233">
    <property type="term" value="F:peptidase activity"/>
    <property type="evidence" value="ECO:0007669"/>
    <property type="project" value="UniProtKB-KW"/>
</dbReference>
<keyword evidence="2" id="KW-0378">Hydrolase</keyword>
<feature type="region of interest" description="Disordered" evidence="1">
    <location>
        <begin position="1"/>
        <end position="43"/>
    </location>
</feature>
<dbReference type="SUPFAM" id="SSF50494">
    <property type="entry name" value="Trypsin-like serine proteases"/>
    <property type="match status" value="1"/>
</dbReference>
<evidence type="ECO:0000256" key="1">
    <source>
        <dbReference type="SAM" id="MobiDB-lite"/>
    </source>
</evidence>
<feature type="compositionally biased region" description="Basic and acidic residues" evidence="1">
    <location>
        <begin position="1"/>
        <end position="16"/>
    </location>
</feature>
<dbReference type="InterPro" id="IPR043504">
    <property type="entry name" value="Peptidase_S1_PA_chymotrypsin"/>
</dbReference>
<feature type="compositionally biased region" description="Basic and acidic residues" evidence="1">
    <location>
        <begin position="151"/>
        <end position="172"/>
    </location>
</feature>
<reference evidence="2 3" key="1">
    <citation type="submission" date="2017-09" db="EMBL/GenBank/DDBJ databases">
        <authorList>
            <person name="Lee N."/>
            <person name="Cho B.-K."/>
        </authorList>
    </citation>
    <scope>NUCLEOTIDE SEQUENCE [LARGE SCALE GENOMIC DNA]</scope>
    <source>
        <strain evidence="2 3">ATCC 12461</strain>
    </source>
</reference>
<dbReference type="InterPro" id="IPR009003">
    <property type="entry name" value="Peptidase_S1_PA"/>
</dbReference>
<dbReference type="GO" id="GO:0006508">
    <property type="term" value="P:proteolysis"/>
    <property type="evidence" value="ECO:0007669"/>
    <property type="project" value="UniProtKB-KW"/>
</dbReference>
<proteinExistence type="predicted"/>
<dbReference type="OrthoDB" id="4153693at2"/>
<dbReference type="Proteomes" id="UP000326553">
    <property type="component" value="Chromosome"/>
</dbReference>